<dbReference type="EC" id="3.1.1.29" evidence="1"/>
<accession>F5HBQ5</accession>
<dbReference type="Gene3D" id="3.40.1490.10">
    <property type="entry name" value="Bit1"/>
    <property type="match status" value="1"/>
</dbReference>
<evidence type="ECO:0000313" key="7">
    <source>
        <dbReference type="EMBL" id="EAA27714.3"/>
    </source>
</evidence>
<feature type="compositionally biased region" description="Acidic residues" evidence="5">
    <location>
        <begin position="142"/>
        <end position="154"/>
    </location>
</feature>
<dbReference type="GO" id="GO:0005829">
    <property type="term" value="C:cytosol"/>
    <property type="evidence" value="ECO:0000318"/>
    <property type="project" value="GO_Central"/>
</dbReference>
<name>F5HBQ5_NEUCR</name>
<dbReference type="InterPro" id="IPR002833">
    <property type="entry name" value="PTH2"/>
</dbReference>
<protein>
    <recommendedName>
        <fullName evidence="1">peptidyl-tRNA hydrolase</fullName>
        <ecNumber evidence="1">3.1.1.29</ecNumber>
    </recommendedName>
</protein>
<dbReference type="InParanoid" id="F5HBQ5"/>
<keyword evidence="6" id="KW-0812">Transmembrane</keyword>
<evidence type="ECO:0000256" key="3">
    <source>
        <dbReference type="ARBA" id="ARBA00038050"/>
    </source>
</evidence>
<comment type="catalytic activity">
    <reaction evidence="4">
        <text>an N-acyl-L-alpha-aminoacyl-tRNA + H2O = an N-acyl-L-amino acid + a tRNA + H(+)</text>
        <dbReference type="Rhea" id="RHEA:54448"/>
        <dbReference type="Rhea" id="RHEA-COMP:10123"/>
        <dbReference type="Rhea" id="RHEA-COMP:13883"/>
        <dbReference type="ChEBI" id="CHEBI:15377"/>
        <dbReference type="ChEBI" id="CHEBI:15378"/>
        <dbReference type="ChEBI" id="CHEBI:59874"/>
        <dbReference type="ChEBI" id="CHEBI:78442"/>
        <dbReference type="ChEBI" id="CHEBI:138191"/>
        <dbReference type="EC" id="3.1.1.29"/>
    </reaction>
</comment>
<evidence type="ECO:0000256" key="2">
    <source>
        <dbReference type="ARBA" id="ARBA00022801"/>
    </source>
</evidence>
<evidence type="ECO:0000313" key="8">
    <source>
        <dbReference type="Proteomes" id="UP000001805"/>
    </source>
</evidence>
<dbReference type="PANTHER" id="PTHR12649">
    <property type="entry name" value="PEPTIDYL-TRNA HYDROLASE 2"/>
    <property type="match status" value="1"/>
</dbReference>
<dbReference type="InterPro" id="IPR023476">
    <property type="entry name" value="Pep_tRNA_hydro_II_dom_sf"/>
</dbReference>
<dbReference type="VEuPathDB" id="FungiDB:NCU01501"/>
<dbReference type="Proteomes" id="UP000001805">
    <property type="component" value="Chromosome 6, Linkage Group II"/>
</dbReference>
<evidence type="ECO:0000256" key="1">
    <source>
        <dbReference type="ARBA" id="ARBA00013260"/>
    </source>
</evidence>
<dbReference type="SUPFAM" id="SSF102462">
    <property type="entry name" value="Peptidyl-tRNA hydrolase II"/>
    <property type="match status" value="1"/>
</dbReference>
<organism evidence="7 8">
    <name type="scientific">Neurospora crassa (strain ATCC 24698 / 74-OR23-1A / CBS 708.71 / DSM 1257 / FGSC 987)</name>
    <dbReference type="NCBI Taxonomy" id="367110"/>
    <lineage>
        <taxon>Eukaryota</taxon>
        <taxon>Fungi</taxon>
        <taxon>Dikarya</taxon>
        <taxon>Ascomycota</taxon>
        <taxon>Pezizomycotina</taxon>
        <taxon>Sordariomycetes</taxon>
        <taxon>Sordariomycetidae</taxon>
        <taxon>Sordariales</taxon>
        <taxon>Sordariaceae</taxon>
        <taxon>Neurospora</taxon>
    </lineage>
</organism>
<dbReference type="RefSeq" id="XP_956950.3">
    <property type="nucleotide sequence ID" value="XM_951857.3"/>
</dbReference>
<proteinExistence type="inferred from homology"/>
<dbReference type="EMBL" id="CM002237">
    <property type="protein sequence ID" value="EAA27714.3"/>
    <property type="molecule type" value="Genomic_DNA"/>
</dbReference>
<feature type="transmembrane region" description="Helical" evidence="6">
    <location>
        <begin position="100"/>
        <end position="125"/>
    </location>
</feature>
<gene>
    <name evidence="7" type="ORF">NCU01501</name>
</gene>
<keyword evidence="6" id="KW-1133">Transmembrane helix</keyword>
<feature type="region of interest" description="Disordered" evidence="5">
    <location>
        <begin position="134"/>
        <end position="154"/>
    </location>
</feature>
<dbReference type="PANTHER" id="PTHR12649:SF11">
    <property type="entry name" value="PEPTIDYL-TRNA HYDROLASE 2, MITOCHONDRIAL"/>
    <property type="match status" value="1"/>
</dbReference>
<dbReference type="GeneID" id="3873113"/>
<keyword evidence="2 7" id="KW-0378">Hydrolase</keyword>
<feature type="region of interest" description="Disordered" evidence="5">
    <location>
        <begin position="173"/>
        <end position="200"/>
    </location>
</feature>
<dbReference type="OrthoDB" id="1733656at2759"/>
<dbReference type="AlphaFoldDB" id="F5HBQ5"/>
<dbReference type="SMR" id="F5HBQ5"/>
<dbReference type="Pfam" id="PF01981">
    <property type="entry name" value="PTH2"/>
    <property type="match status" value="1"/>
</dbReference>
<evidence type="ECO:0000256" key="5">
    <source>
        <dbReference type="SAM" id="MobiDB-lite"/>
    </source>
</evidence>
<dbReference type="CDD" id="cd02430">
    <property type="entry name" value="PTH2"/>
    <property type="match status" value="1"/>
</dbReference>
<evidence type="ECO:0000256" key="6">
    <source>
        <dbReference type="SAM" id="Phobius"/>
    </source>
</evidence>
<keyword evidence="8" id="KW-1185">Reference proteome</keyword>
<sequence length="330" mass="36380">MHVIPLLPTRTAAGAALRVRLDFPRQQRASVSVTKNYRFAFSTATTTTATITNSRPRVVVPHQAPPYQHHRRPFTTKTEKFTTALTTATMSDIPNAMPSMVILSTSMISLITGFVLGVYAIRGYLIPPELKEERRRNFQDPVESEESEVDEDDYILDHAPNWANGLEADQRQGLRARGAAAAEEKKKKKKQQQEKAAPKLGLDPTEECKLVLVVRTDLGMTKGKIAAQCSHATLACYKRLFSAAQLEPLSLSARLLRQWERNGQAKIAVQTKTEDEMLELMAKARSLGVTAEVIQDAGRTQIASGSRTVLGVGPAPKSLVDEITGHLKLL</sequence>
<dbReference type="NCBIfam" id="TIGR00283">
    <property type="entry name" value="arch_pth2"/>
    <property type="match status" value="1"/>
</dbReference>
<reference evidence="7 8" key="1">
    <citation type="journal article" date="2003" name="Nature">
        <title>The genome sequence of the filamentous fungus Neurospora crassa.</title>
        <authorList>
            <person name="Galagan J.E."/>
            <person name="Calvo S.E."/>
            <person name="Borkovich K.A."/>
            <person name="Selker E.U."/>
            <person name="Read N.D."/>
            <person name="Jaffe D."/>
            <person name="FitzHugh W."/>
            <person name="Ma L.J."/>
            <person name="Smirnov S."/>
            <person name="Purcell S."/>
            <person name="Rehman B."/>
            <person name="Elkins T."/>
            <person name="Engels R."/>
            <person name="Wang S."/>
            <person name="Nielsen C.B."/>
            <person name="Butler J."/>
            <person name="Endrizzi M."/>
            <person name="Qui D."/>
            <person name="Ianakiev P."/>
            <person name="Bell-Pedersen D."/>
            <person name="Nelson M.A."/>
            <person name="Werner-Washburne M."/>
            <person name="Selitrennikoff C.P."/>
            <person name="Kinsey J.A."/>
            <person name="Braun E.L."/>
            <person name="Zelter A."/>
            <person name="Schulte U."/>
            <person name="Kothe G.O."/>
            <person name="Jedd G."/>
            <person name="Mewes W."/>
            <person name="Staben C."/>
            <person name="Marcotte E."/>
            <person name="Greenberg D."/>
            <person name="Roy A."/>
            <person name="Foley K."/>
            <person name="Naylor J."/>
            <person name="Stange-Thomann N."/>
            <person name="Barrett R."/>
            <person name="Gnerre S."/>
            <person name="Kamal M."/>
            <person name="Kamvysselis M."/>
            <person name="Mauceli E."/>
            <person name="Bielke C."/>
            <person name="Rudd S."/>
            <person name="Frishman D."/>
            <person name="Krystofova S."/>
            <person name="Rasmussen C."/>
            <person name="Metzenberg R.L."/>
            <person name="Perkins D.D."/>
            <person name="Kroken S."/>
            <person name="Cogoni C."/>
            <person name="Macino G."/>
            <person name="Catcheside D."/>
            <person name="Li W."/>
            <person name="Pratt R.J."/>
            <person name="Osmani S.A."/>
            <person name="DeSouza C.P."/>
            <person name="Glass L."/>
            <person name="Orbach M.J."/>
            <person name="Berglund J.A."/>
            <person name="Voelker R."/>
            <person name="Yarden O."/>
            <person name="Plamann M."/>
            <person name="Seiler S."/>
            <person name="Dunlap J."/>
            <person name="Radford A."/>
            <person name="Aramayo R."/>
            <person name="Natvig D.O."/>
            <person name="Alex L.A."/>
            <person name="Mannhaupt G."/>
            <person name="Ebbole D.J."/>
            <person name="Freitag M."/>
            <person name="Paulsen I."/>
            <person name="Sachs M.S."/>
            <person name="Lander E.S."/>
            <person name="Nusbaum C."/>
            <person name="Birren B."/>
        </authorList>
    </citation>
    <scope>NUCLEOTIDE SEQUENCE [LARGE SCALE GENOMIC DNA]</scope>
    <source>
        <strain evidence="8">ATCC 24698 / 74-OR23-1A / CBS 708.71 / DSM 1257 / FGSC 987</strain>
    </source>
</reference>
<dbReference type="FunFam" id="3.40.1490.10:FF:000001">
    <property type="entry name" value="Peptidyl-tRNA hydrolase 2"/>
    <property type="match status" value="1"/>
</dbReference>
<keyword evidence="6" id="KW-0472">Membrane</keyword>
<dbReference type="KEGG" id="ncr:NCU01501"/>
<comment type="similarity">
    <text evidence="3">Belongs to the PTH2 family.</text>
</comment>
<dbReference type="GO" id="GO:0004045">
    <property type="term" value="F:peptidyl-tRNA hydrolase activity"/>
    <property type="evidence" value="ECO:0000318"/>
    <property type="project" value="GO_Central"/>
</dbReference>
<dbReference type="PaxDb" id="5141-EFNCRP00000001904"/>
<evidence type="ECO:0000256" key="4">
    <source>
        <dbReference type="ARBA" id="ARBA00048707"/>
    </source>
</evidence>